<dbReference type="EMBL" id="BONE01000081">
    <property type="protein sequence ID" value="GIF77164.1"/>
    <property type="molecule type" value="Genomic_DNA"/>
</dbReference>
<feature type="domain" description="Beta-lactamase class A catalytic" evidence="2">
    <location>
        <begin position="76"/>
        <end position="318"/>
    </location>
</feature>
<dbReference type="Gene3D" id="3.40.710.10">
    <property type="entry name" value="DD-peptidase/beta-lactamase superfamily"/>
    <property type="match status" value="1"/>
</dbReference>
<reference evidence="3 4" key="1">
    <citation type="submission" date="2021-01" db="EMBL/GenBank/DDBJ databases">
        <title>Whole genome shotgun sequence of Asanoa siamensis NBRC 107932.</title>
        <authorList>
            <person name="Komaki H."/>
            <person name="Tamura T."/>
        </authorList>
    </citation>
    <scope>NUCLEOTIDE SEQUENCE [LARGE SCALE GENOMIC DNA]</scope>
    <source>
        <strain evidence="3 4">NBRC 107932</strain>
    </source>
</reference>
<dbReference type="PANTHER" id="PTHR35333">
    <property type="entry name" value="BETA-LACTAMASE"/>
    <property type="match status" value="1"/>
</dbReference>
<evidence type="ECO:0000313" key="3">
    <source>
        <dbReference type="EMBL" id="GIF77164.1"/>
    </source>
</evidence>
<protein>
    <submittedName>
        <fullName evidence="3">Serine hydrolase</fullName>
    </submittedName>
</protein>
<dbReference type="Proteomes" id="UP000604117">
    <property type="component" value="Unassembled WGS sequence"/>
</dbReference>
<evidence type="ECO:0000256" key="1">
    <source>
        <dbReference type="SAM" id="MobiDB-lite"/>
    </source>
</evidence>
<dbReference type="GO" id="GO:0016787">
    <property type="term" value="F:hydrolase activity"/>
    <property type="evidence" value="ECO:0007669"/>
    <property type="project" value="UniProtKB-KW"/>
</dbReference>
<feature type="region of interest" description="Disordered" evidence="1">
    <location>
        <begin position="1"/>
        <end position="21"/>
    </location>
</feature>
<name>A0ABQ4D0V4_9ACTN</name>
<gene>
    <name evidence="3" type="ORF">Asi02nite_66820</name>
</gene>
<sequence>MDRLAERRLRDAQALGGPPEVQLVGDDEELPQVPGQVHSPEDMRTDIGRARAVTSGAVPAERITKIFDAVGVDAQLHAVDVDRGGEIAVGADDPVVLASIFKILLVLEFARQAAAGQLDPTERVLVRAADRLGGWGTAGLADDAEVSLRDLAYFAMSVTDNTAADLLLRRVGPDVLPLLAAELGLTRTRVTGGPRELLESMYADVGATSDAEFVTIFPTLPAERVRAMRVFDPARTTSSTPREVTRLLELVWRDEAGPPAATAMVRALMSRQIFWTRIASGFPPGVTVSAKTGTLPGLHMEAGVVEYPDGGRYALAVFARTRSLEFRRIDVDLAIGEAARTAVEALRA</sequence>
<accession>A0ABQ4D0V4</accession>
<evidence type="ECO:0000313" key="4">
    <source>
        <dbReference type="Proteomes" id="UP000604117"/>
    </source>
</evidence>
<proteinExistence type="predicted"/>
<comment type="caution">
    <text evidence="3">The sequence shown here is derived from an EMBL/GenBank/DDBJ whole genome shotgun (WGS) entry which is preliminary data.</text>
</comment>
<evidence type="ECO:0000259" key="2">
    <source>
        <dbReference type="Pfam" id="PF13354"/>
    </source>
</evidence>
<organism evidence="3 4">
    <name type="scientific">Asanoa siamensis</name>
    <dbReference type="NCBI Taxonomy" id="926357"/>
    <lineage>
        <taxon>Bacteria</taxon>
        <taxon>Bacillati</taxon>
        <taxon>Actinomycetota</taxon>
        <taxon>Actinomycetes</taxon>
        <taxon>Micromonosporales</taxon>
        <taxon>Micromonosporaceae</taxon>
        <taxon>Asanoa</taxon>
    </lineage>
</organism>
<dbReference type="PANTHER" id="PTHR35333:SF3">
    <property type="entry name" value="BETA-LACTAMASE-TYPE TRANSPEPTIDASE FOLD CONTAINING PROTEIN"/>
    <property type="match status" value="1"/>
</dbReference>
<feature type="compositionally biased region" description="Basic and acidic residues" evidence="1">
    <location>
        <begin position="1"/>
        <end position="11"/>
    </location>
</feature>
<dbReference type="Pfam" id="PF13354">
    <property type="entry name" value="Beta-lactamase2"/>
    <property type="match status" value="1"/>
</dbReference>
<keyword evidence="4" id="KW-1185">Reference proteome</keyword>
<dbReference type="SUPFAM" id="SSF56601">
    <property type="entry name" value="beta-lactamase/transpeptidase-like"/>
    <property type="match status" value="1"/>
</dbReference>
<dbReference type="InterPro" id="IPR012338">
    <property type="entry name" value="Beta-lactam/transpept-like"/>
</dbReference>
<dbReference type="InterPro" id="IPR000871">
    <property type="entry name" value="Beta-lactam_class-A"/>
</dbReference>
<keyword evidence="3" id="KW-0378">Hydrolase</keyword>
<dbReference type="InterPro" id="IPR045155">
    <property type="entry name" value="Beta-lactam_cat"/>
</dbReference>